<sequence>MDCPGSRYCEKKSASSGGQTANVYYCGSDAECSKEGCTTEYKVTSCCCSKELCNGSTKLPAFLALVPVALGKIFF</sequence>
<organism evidence="1 2">
    <name type="scientific">Oesophagostomum dentatum</name>
    <name type="common">Nodular worm</name>
    <dbReference type="NCBI Taxonomy" id="61180"/>
    <lineage>
        <taxon>Eukaryota</taxon>
        <taxon>Metazoa</taxon>
        <taxon>Ecdysozoa</taxon>
        <taxon>Nematoda</taxon>
        <taxon>Chromadorea</taxon>
        <taxon>Rhabditida</taxon>
        <taxon>Rhabditina</taxon>
        <taxon>Rhabditomorpha</taxon>
        <taxon>Strongyloidea</taxon>
        <taxon>Strongylidae</taxon>
        <taxon>Oesophagostomum</taxon>
    </lineage>
</organism>
<accession>A0A0B1SKZ8</accession>
<protein>
    <recommendedName>
        <fullName evidence="3">ET module</fullName>
    </recommendedName>
</protein>
<evidence type="ECO:0008006" key="3">
    <source>
        <dbReference type="Google" id="ProtNLM"/>
    </source>
</evidence>
<reference evidence="1 2" key="1">
    <citation type="submission" date="2014-03" db="EMBL/GenBank/DDBJ databases">
        <title>Draft genome of the hookworm Oesophagostomum dentatum.</title>
        <authorList>
            <person name="Mitreva M."/>
        </authorList>
    </citation>
    <scope>NUCLEOTIDE SEQUENCE [LARGE SCALE GENOMIC DNA]</scope>
    <source>
        <strain evidence="1 2">OD-Hann</strain>
    </source>
</reference>
<keyword evidence="2" id="KW-1185">Reference proteome</keyword>
<evidence type="ECO:0000313" key="1">
    <source>
        <dbReference type="EMBL" id="KHJ84561.1"/>
    </source>
</evidence>
<dbReference type="EMBL" id="KN567910">
    <property type="protein sequence ID" value="KHJ84561.1"/>
    <property type="molecule type" value="Genomic_DNA"/>
</dbReference>
<evidence type="ECO:0000313" key="2">
    <source>
        <dbReference type="Proteomes" id="UP000053660"/>
    </source>
</evidence>
<dbReference type="Proteomes" id="UP000053660">
    <property type="component" value="Unassembled WGS sequence"/>
</dbReference>
<name>A0A0B1SKZ8_OESDE</name>
<proteinExistence type="predicted"/>
<dbReference type="AlphaFoldDB" id="A0A0B1SKZ8"/>
<gene>
    <name evidence="1" type="ORF">OESDEN_15723</name>
</gene>